<dbReference type="RefSeq" id="WP_118906775.1">
    <property type="nucleotide sequence ID" value="NZ_QOCU01000002.1"/>
</dbReference>
<organism evidence="2 3">
    <name type="scientific">Lactobacillus bombicola</name>
    <dbReference type="NCBI Taxonomy" id="1505723"/>
    <lineage>
        <taxon>Bacteria</taxon>
        <taxon>Bacillati</taxon>
        <taxon>Bacillota</taxon>
        <taxon>Bacilli</taxon>
        <taxon>Lactobacillales</taxon>
        <taxon>Lactobacillaceae</taxon>
        <taxon>Lactobacillus</taxon>
    </lineage>
</organism>
<keyword evidence="1" id="KW-0732">Signal</keyword>
<protein>
    <submittedName>
        <fullName evidence="2">Uncharacterized protein</fullName>
    </submittedName>
</protein>
<dbReference type="EMBL" id="QOCU01000002">
    <property type="protein sequence ID" value="RHW52747.1"/>
    <property type="molecule type" value="Genomic_DNA"/>
</dbReference>
<proteinExistence type="predicted"/>
<gene>
    <name evidence="2" type="ORF">DS834_02330</name>
</gene>
<comment type="caution">
    <text evidence="2">The sequence shown here is derived from an EMBL/GenBank/DDBJ whole genome shotgun (WGS) entry which is preliminary data.</text>
</comment>
<accession>A0ABX9LWB8</accession>
<keyword evidence="3" id="KW-1185">Reference proteome</keyword>
<reference evidence="2 3" key="1">
    <citation type="submission" date="2018-07" db="EMBL/GenBank/DDBJ databases">
        <title>Genome sequences of six Lactobacillus spp. isolated from bumble bee guts.</title>
        <authorList>
            <person name="Motta E.V.S."/>
            <person name="Moran N.A."/>
        </authorList>
    </citation>
    <scope>NUCLEOTIDE SEQUENCE [LARGE SCALE GENOMIC DNA]</scope>
    <source>
        <strain evidence="2 3">BI-4G</strain>
    </source>
</reference>
<evidence type="ECO:0000256" key="1">
    <source>
        <dbReference type="SAM" id="SignalP"/>
    </source>
</evidence>
<feature type="signal peptide" evidence="1">
    <location>
        <begin position="1"/>
        <end position="30"/>
    </location>
</feature>
<sequence length="247" mass="27291">MTIKNIIKLSASAAILTTLISSPLASTVNAETTSSKETISKNNISPVVNHDNNKLRQIAVNNNLDLAIVPTTNVIGKSSNISDQAWSNKLAKAGYIFKLSKDIYASSGGLFPSNFAKRQPYSVKYAKKIYDKKMLFKIDQFKSVKNGTSIHIVSKNKKYQFWTNFLTGTCNIYGRRKALKPIIKAEIKVIRTTDKKTASRSLAKATKVTAKLHGSNKKIASDSIIQLKQWLNNKNFANIPVLLIGSL</sequence>
<feature type="chain" id="PRO_5045738158" evidence="1">
    <location>
        <begin position="31"/>
        <end position="247"/>
    </location>
</feature>
<name>A0ABX9LWB8_9LACO</name>
<dbReference type="Proteomes" id="UP000283380">
    <property type="component" value="Unassembled WGS sequence"/>
</dbReference>
<evidence type="ECO:0000313" key="3">
    <source>
        <dbReference type="Proteomes" id="UP000283380"/>
    </source>
</evidence>
<evidence type="ECO:0000313" key="2">
    <source>
        <dbReference type="EMBL" id="RHW52747.1"/>
    </source>
</evidence>